<proteinExistence type="predicted"/>
<dbReference type="PATRIC" id="fig|1420583.3.peg.2181"/>
<dbReference type="AlphaFoldDB" id="A0A0J8AWN5"/>
<reference evidence="1 2" key="1">
    <citation type="journal article" date="2015" name="G3 (Bethesda)">
        <title>Insights into Ongoing Evolution of the Hexachlorocyclohexane Catabolic Pathway from Comparative Genomics of Ten Sphingomonadaceae Strains.</title>
        <authorList>
            <person name="Pearce S.L."/>
            <person name="Oakeshott J.G."/>
            <person name="Pandey G."/>
        </authorList>
    </citation>
    <scope>NUCLEOTIDE SEQUENCE [LARGE SCALE GENOMIC DNA]</scope>
    <source>
        <strain evidence="1 2">LL01</strain>
    </source>
</reference>
<dbReference type="Proteomes" id="UP000052232">
    <property type="component" value="Unassembled WGS sequence"/>
</dbReference>
<sequence>MRKADSLRQWLTAYLPDLKIHPDRLQIYVEGGRVAARRSRTLSFVYRYTLKVGIWDFAGDPDHITVPMLAWIEKEQRELLRREDSDPFEFEAELLDGDVSDILLSIDLIEPVLVLPRDDGSGYDIQHPPEPDMTDAFAGVSASFQQAFANDEQLLP</sequence>
<accession>A0A0J8AWN5</accession>
<protein>
    <submittedName>
        <fullName evidence="1">Tail protein</fullName>
    </submittedName>
</protein>
<gene>
    <name evidence="1" type="ORF">V473_10840</name>
</gene>
<keyword evidence="2" id="KW-1185">Reference proteome</keyword>
<comment type="caution">
    <text evidence="1">The sequence shown here is derived from an EMBL/GenBank/DDBJ whole genome shotgun (WGS) entry which is preliminary data.</text>
</comment>
<dbReference type="RefSeq" id="WP_066603532.1">
    <property type="nucleotide sequence ID" value="NZ_KQ130434.1"/>
</dbReference>
<dbReference type="InterPro" id="IPR009678">
    <property type="entry name" value="Phage_tail_completion_R"/>
</dbReference>
<organism evidence="1 2">
    <name type="scientific">Sphingobium cupriresistens LL01</name>
    <dbReference type="NCBI Taxonomy" id="1420583"/>
    <lineage>
        <taxon>Bacteria</taxon>
        <taxon>Pseudomonadati</taxon>
        <taxon>Pseudomonadota</taxon>
        <taxon>Alphaproteobacteria</taxon>
        <taxon>Sphingomonadales</taxon>
        <taxon>Sphingomonadaceae</taxon>
        <taxon>Sphingobium</taxon>
    </lineage>
</organism>
<name>A0A0J8AWN5_9SPHN</name>
<dbReference type="STRING" id="1420583.V473_10840"/>
<evidence type="ECO:0000313" key="1">
    <source>
        <dbReference type="EMBL" id="KMS58575.1"/>
    </source>
</evidence>
<dbReference type="EMBL" id="JACT01000001">
    <property type="protein sequence ID" value="KMS58575.1"/>
    <property type="molecule type" value="Genomic_DNA"/>
</dbReference>
<dbReference type="Pfam" id="PF06891">
    <property type="entry name" value="P2_Phage_GpR"/>
    <property type="match status" value="1"/>
</dbReference>
<evidence type="ECO:0000313" key="2">
    <source>
        <dbReference type="Proteomes" id="UP000052232"/>
    </source>
</evidence>